<name>A0A5J4X4Y2_9EUKA</name>
<gene>
    <name evidence="1" type="ORF">EZS28_002172</name>
</gene>
<dbReference type="EMBL" id="SNRW01000257">
    <property type="protein sequence ID" value="KAA6402298.1"/>
    <property type="molecule type" value="Genomic_DNA"/>
</dbReference>
<evidence type="ECO:0000313" key="1">
    <source>
        <dbReference type="EMBL" id="KAA6402298.1"/>
    </source>
</evidence>
<reference evidence="1 2" key="1">
    <citation type="submission" date="2019-03" db="EMBL/GenBank/DDBJ databases">
        <title>Single cell metagenomics reveals metabolic interactions within the superorganism composed of flagellate Streblomastix strix and complex community of Bacteroidetes bacteria on its surface.</title>
        <authorList>
            <person name="Treitli S.C."/>
            <person name="Kolisko M."/>
            <person name="Husnik F."/>
            <person name="Keeling P."/>
            <person name="Hampl V."/>
        </authorList>
    </citation>
    <scope>NUCLEOTIDE SEQUENCE [LARGE SCALE GENOMIC DNA]</scope>
    <source>
        <strain evidence="1">ST1C</strain>
    </source>
</reference>
<dbReference type="AlphaFoldDB" id="A0A5J4X4Y2"/>
<organism evidence="1 2">
    <name type="scientific">Streblomastix strix</name>
    <dbReference type="NCBI Taxonomy" id="222440"/>
    <lineage>
        <taxon>Eukaryota</taxon>
        <taxon>Metamonada</taxon>
        <taxon>Preaxostyla</taxon>
        <taxon>Oxymonadida</taxon>
        <taxon>Streblomastigidae</taxon>
        <taxon>Streblomastix</taxon>
    </lineage>
</organism>
<protein>
    <submittedName>
        <fullName evidence="1">Uncharacterized protein</fullName>
    </submittedName>
</protein>
<evidence type="ECO:0000313" key="2">
    <source>
        <dbReference type="Proteomes" id="UP000324800"/>
    </source>
</evidence>
<dbReference type="Proteomes" id="UP000324800">
    <property type="component" value="Unassembled WGS sequence"/>
</dbReference>
<accession>A0A5J4X4Y2</accession>
<sequence length="132" mass="14837">MLLQTQFLSLPQTKIAELVNIGYAGVCIIAISTAGGIGVQDLEICDGLNHIFRFLKDLHQGKYLIPFPICPPLPLLSKSSIEQIEEEGGSEEIDAQLINNRQNGYIKYEANMAKSEILNHFIYRSDKEPERF</sequence>
<proteinExistence type="predicted"/>
<comment type="caution">
    <text evidence="1">The sequence shown here is derived from an EMBL/GenBank/DDBJ whole genome shotgun (WGS) entry which is preliminary data.</text>
</comment>